<keyword evidence="3" id="KW-1185">Reference proteome</keyword>
<dbReference type="EMBL" id="CP042425">
    <property type="protein sequence ID" value="QEL15764.1"/>
    <property type="molecule type" value="Genomic_DNA"/>
</dbReference>
<evidence type="ECO:0000313" key="2">
    <source>
        <dbReference type="EMBL" id="QEL15764.1"/>
    </source>
</evidence>
<dbReference type="InterPro" id="IPR001509">
    <property type="entry name" value="Epimerase_deHydtase"/>
</dbReference>
<dbReference type="CDD" id="cd05266">
    <property type="entry name" value="SDR_a4"/>
    <property type="match status" value="1"/>
</dbReference>
<protein>
    <submittedName>
        <fullName evidence="2">NAD(P)-dependent oxidoreductase</fullName>
    </submittedName>
</protein>
<dbReference type="PANTHER" id="PTHR48079:SF6">
    <property type="entry name" value="NAD(P)-BINDING DOMAIN-CONTAINING PROTEIN-RELATED"/>
    <property type="match status" value="1"/>
</dbReference>
<dbReference type="Proteomes" id="UP000324974">
    <property type="component" value="Chromosome"/>
</dbReference>
<accession>A0A5C1AF52</accession>
<organism evidence="2 3">
    <name type="scientific">Limnoglobus roseus</name>
    <dbReference type="NCBI Taxonomy" id="2598579"/>
    <lineage>
        <taxon>Bacteria</taxon>
        <taxon>Pseudomonadati</taxon>
        <taxon>Planctomycetota</taxon>
        <taxon>Planctomycetia</taxon>
        <taxon>Gemmatales</taxon>
        <taxon>Gemmataceae</taxon>
        <taxon>Limnoglobus</taxon>
    </lineage>
</organism>
<dbReference type="KEGG" id="lrs:PX52LOC_02699"/>
<feature type="domain" description="NAD-dependent epimerase/dehydratase" evidence="1">
    <location>
        <begin position="12"/>
        <end position="216"/>
    </location>
</feature>
<dbReference type="InterPro" id="IPR036291">
    <property type="entry name" value="NAD(P)-bd_dom_sf"/>
</dbReference>
<dbReference type="GO" id="GO:0004029">
    <property type="term" value="F:aldehyde dehydrogenase (NAD+) activity"/>
    <property type="evidence" value="ECO:0007669"/>
    <property type="project" value="TreeGrafter"/>
</dbReference>
<reference evidence="3" key="1">
    <citation type="submission" date="2019-08" db="EMBL/GenBank/DDBJ databases">
        <title>Limnoglobus roseus gen. nov., sp. nov., a novel freshwater planctomycete with a giant genome from the family Gemmataceae.</title>
        <authorList>
            <person name="Kulichevskaya I.S."/>
            <person name="Naumoff D.G."/>
            <person name="Miroshnikov K."/>
            <person name="Ivanova A."/>
            <person name="Philippov D.A."/>
            <person name="Hakobyan A."/>
            <person name="Rijpstra I.C."/>
            <person name="Sinninghe Damste J.S."/>
            <person name="Liesack W."/>
            <person name="Dedysh S.N."/>
        </authorList>
    </citation>
    <scope>NUCLEOTIDE SEQUENCE [LARGE SCALE GENOMIC DNA]</scope>
    <source>
        <strain evidence="3">PX52</strain>
    </source>
</reference>
<dbReference type="Gene3D" id="3.40.50.720">
    <property type="entry name" value="NAD(P)-binding Rossmann-like Domain"/>
    <property type="match status" value="1"/>
</dbReference>
<dbReference type="GO" id="GO:0005737">
    <property type="term" value="C:cytoplasm"/>
    <property type="evidence" value="ECO:0007669"/>
    <property type="project" value="TreeGrafter"/>
</dbReference>
<gene>
    <name evidence="2" type="ORF">PX52LOC_02699</name>
</gene>
<sequence>MSSPAYSDVPYLVIGCGYLGRRVATAWRAAGRRVTALTRHRADELARDGFEPIVGDVLDPASLSRLPPAGAILYAVGFDRESGRSMREVYVEGLANALQAVRCNGPFLFVSSTSVYGHTRGEWVTEDSPTEPLESSGRVVLEAEQTARRLRPDAIILRFAGIYGPNRVLRRQALIKGEPLIGDADKWLNLIHVDDGVSAVLAAEQHGRPGELYQIADDEPVRRRDFYTLSAQLLGSPPAAFQPSPTPAVEANRRVSNAKARAELEFAPRHPSYREGLRASLPIIPA</sequence>
<dbReference type="Pfam" id="PF01370">
    <property type="entry name" value="Epimerase"/>
    <property type="match status" value="1"/>
</dbReference>
<evidence type="ECO:0000313" key="3">
    <source>
        <dbReference type="Proteomes" id="UP000324974"/>
    </source>
</evidence>
<dbReference type="OrthoDB" id="9808276at2"/>
<name>A0A5C1AF52_9BACT</name>
<proteinExistence type="predicted"/>
<dbReference type="PANTHER" id="PTHR48079">
    <property type="entry name" value="PROTEIN YEEZ"/>
    <property type="match status" value="1"/>
</dbReference>
<dbReference type="RefSeq" id="WP_149110544.1">
    <property type="nucleotide sequence ID" value="NZ_CP042425.1"/>
</dbReference>
<dbReference type="InterPro" id="IPR051783">
    <property type="entry name" value="NAD(P)-dependent_oxidoreduct"/>
</dbReference>
<evidence type="ECO:0000259" key="1">
    <source>
        <dbReference type="Pfam" id="PF01370"/>
    </source>
</evidence>
<dbReference type="SUPFAM" id="SSF51735">
    <property type="entry name" value="NAD(P)-binding Rossmann-fold domains"/>
    <property type="match status" value="1"/>
</dbReference>
<dbReference type="AlphaFoldDB" id="A0A5C1AF52"/>